<evidence type="ECO:0000256" key="1">
    <source>
        <dbReference type="ARBA" id="ARBA00022723"/>
    </source>
</evidence>
<dbReference type="SUPFAM" id="SSF54593">
    <property type="entry name" value="Glyoxalase/Bleomycin resistance protein/Dihydroxybiphenyl dioxygenase"/>
    <property type="match status" value="1"/>
</dbReference>
<gene>
    <name evidence="3" type="ORF">E6H03_13340</name>
</gene>
<name>A0A537J2K2_9BACT</name>
<evidence type="ECO:0000259" key="2">
    <source>
        <dbReference type="PROSITE" id="PS51819"/>
    </source>
</evidence>
<dbReference type="GO" id="GO:0004493">
    <property type="term" value="F:methylmalonyl-CoA epimerase activity"/>
    <property type="evidence" value="ECO:0007669"/>
    <property type="project" value="TreeGrafter"/>
</dbReference>
<feature type="domain" description="VOC" evidence="2">
    <location>
        <begin position="109"/>
        <end position="236"/>
    </location>
</feature>
<dbReference type="EMBL" id="VBAN01000480">
    <property type="protein sequence ID" value="TMI77757.1"/>
    <property type="molecule type" value="Genomic_DNA"/>
</dbReference>
<dbReference type="Gene3D" id="3.10.180.10">
    <property type="entry name" value="2,3-Dihydroxybiphenyl 1,2-Dioxygenase, domain 1"/>
    <property type="match status" value="1"/>
</dbReference>
<evidence type="ECO:0000313" key="3">
    <source>
        <dbReference type="EMBL" id="TMI77757.1"/>
    </source>
</evidence>
<dbReference type="PANTHER" id="PTHR43048:SF3">
    <property type="entry name" value="METHYLMALONYL-COA EPIMERASE, MITOCHONDRIAL"/>
    <property type="match status" value="1"/>
</dbReference>
<dbReference type="GO" id="GO:0046872">
    <property type="term" value="F:metal ion binding"/>
    <property type="evidence" value="ECO:0007669"/>
    <property type="project" value="UniProtKB-KW"/>
</dbReference>
<reference evidence="3 4" key="1">
    <citation type="journal article" date="2019" name="Nat. Microbiol.">
        <title>Mediterranean grassland soil C-N compound turnover is dependent on rainfall and depth, and is mediated by genomically divergent microorganisms.</title>
        <authorList>
            <person name="Diamond S."/>
            <person name="Andeer P.F."/>
            <person name="Li Z."/>
            <person name="Crits-Christoph A."/>
            <person name="Burstein D."/>
            <person name="Anantharaman K."/>
            <person name="Lane K.R."/>
            <person name="Thomas B.C."/>
            <person name="Pan C."/>
            <person name="Northen T.R."/>
            <person name="Banfield J.F."/>
        </authorList>
    </citation>
    <scope>NUCLEOTIDE SEQUENCE [LARGE SCALE GENOMIC DNA]</scope>
    <source>
        <strain evidence="3">NP_6</strain>
    </source>
</reference>
<dbReference type="InterPro" id="IPR037523">
    <property type="entry name" value="VOC_core"/>
</dbReference>
<dbReference type="InterPro" id="IPR004360">
    <property type="entry name" value="Glyas_Fos-R_dOase_dom"/>
</dbReference>
<dbReference type="Proteomes" id="UP000318093">
    <property type="component" value="Unassembled WGS sequence"/>
</dbReference>
<dbReference type="PROSITE" id="PS51819">
    <property type="entry name" value="VOC"/>
    <property type="match status" value="1"/>
</dbReference>
<proteinExistence type="predicted"/>
<organism evidence="3 4">
    <name type="scientific">Candidatus Segetimicrobium genomatis</name>
    <dbReference type="NCBI Taxonomy" id="2569760"/>
    <lineage>
        <taxon>Bacteria</taxon>
        <taxon>Bacillati</taxon>
        <taxon>Candidatus Sysuimicrobiota</taxon>
        <taxon>Candidatus Sysuimicrobiia</taxon>
        <taxon>Candidatus Sysuimicrobiales</taxon>
        <taxon>Candidatus Segetimicrobiaceae</taxon>
        <taxon>Candidatus Segetimicrobium</taxon>
    </lineage>
</organism>
<evidence type="ECO:0000313" key="4">
    <source>
        <dbReference type="Proteomes" id="UP000318093"/>
    </source>
</evidence>
<comment type="caution">
    <text evidence="3">The sequence shown here is derived from an EMBL/GenBank/DDBJ whole genome shotgun (WGS) entry which is preliminary data.</text>
</comment>
<dbReference type="AlphaFoldDB" id="A0A537J2K2"/>
<dbReference type="InterPro" id="IPR029068">
    <property type="entry name" value="Glyas_Bleomycin-R_OHBP_Dase"/>
</dbReference>
<dbReference type="PANTHER" id="PTHR43048">
    <property type="entry name" value="METHYLMALONYL-COA EPIMERASE"/>
    <property type="match status" value="1"/>
</dbReference>
<dbReference type="InterPro" id="IPR051785">
    <property type="entry name" value="MMCE/EMCE_epimerase"/>
</dbReference>
<dbReference type="Pfam" id="PF00903">
    <property type="entry name" value="Glyoxalase"/>
    <property type="match status" value="1"/>
</dbReference>
<dbReference type="GO" id="GO:0046491">
    <property type="term" value="P:L-methylmalonyl-CoA metabolic process"/>
    <property type="evidence" value="ECO:0007669"/>
    <property type="project" value="TreeGrafter"/>
</dbReference>
<accession>A0A537J2K2</accession>
<keyword evidence="1" id="KW-0479">Metal-binding</keyword>
<sequence>MPYFVSPPGSLGSKVYPPSCSRTAPIALSNVAITSPLIQAPVRRGHGMWRSALIGAPLARPRTARGGRHDGKGRVGTAVERRKTVGAANANREKGVRGVTPASSPMFRRVNHIGVIVADLAEARRWLAEVFGLSMSRSVELPETRIRGEFYPCGDIDIEVVEIGDPEARRRRLGEGRRARIEHIAVEVDDLRAVLTRLAALGVRTTTPEPRRIGNHLNIWTDEDTTGGISYQLIAKAPDAATGKPNRS</sequence>
<protein>
    <recommendedName>
        <fullName evidence="2">VOC domain-containing protein</fullName>
    </recommendedName>
</protein>